<dbReference type="PANTHER" id="PTHR33608:SF6">
    <property type="entry name" value="BLL2464 PROTEIN"/>
    <property type="match status" value="1"/>
</dbReference>
<sequence length="307" mass="33658">MSMAQVAILPDRSRFPGTGERGRARELAARLPRLVLEARRVATSLAHGIHGRRRAGPGESFWQFRPFTSGESASRIDWRRSARDSKLYVREREWEAAQTIELWIDRSVSMAFASSLARAPKVERAVVLGLALADTLVAAGERVGCLGLLAPRASRHISEQIAEALAADVAGADRDLPPAAPLRQRSEPLLIGDFLVPLQDIEETISFIASNGARGHVLLVVDPVEETFPFSGQTELIDPESGARLHLGDAAGWGEDYRRRFQAHREGLRAILTRYGFTLTVHHTDRPASEAALRVLTLLASRRNGGA</sequence>
<proteinExistence type="predicted"/>
<dbReference type="Proteomes" id="UP001429580">
    <property type="component" value="Unassembled WGS sequence"/>
</dbReference>
<feature type="domain" description="DUF58" evidence="1">
    <location>
        <begin position="64"/>
        <end position="265"/>
    </location>
</feature>
<gene>
    <name evidence="2" type="ORF">FHS82_001544</name>
</gene>
<organism evidence="2 3">
    <name type="scientific">Pseudochelatococcus lubricantis</name>
    <dbReference type="NCBI Taxonomy" id="1538102"/>
    <lineage>
        <taxon>Bacteria</taxon>
        <taxon>Pseudomonadati</taxon>
        <taxon>Pseudomonadota</taxon>
        <taxon>Alphaproteobacteria</taxon>
        <taxon>Hyphomicrobiales</taxon>
        <taxon>Chelatococcaceae</taxon>
        <taxon>Pseudochelatococcus</taxon>
    </lineage>
</organism>
<keyword evidence="3" id="KW-1185">Reference proteome</keyword>
<protein>
    <submittedName>
        <fullName evidence="2">Uncharacterized protein (DUF58 family)</fullName>
    </submittedName>
</protein>
<evidence type="ECO:0000313" key="3">
    <source>
        <dbReference type="Proteomes" id="UP001429580"/>
    </source>
</evidence>
<evidence type="ECO:0000259" key="1">
    <source>
        <dbReference type="Pfam" id="PF01882"/>
    </source>
</evidence>
<reference evidence="2 3" key="1">
    <citation type="submission" date="2020-03" db="EMBL/GenBank/DDBJ databases">
        <title>Genomic Encyclopedia of Type Strains, Phase IV (KMG-IV): sequencing the most valuable type-strain genomes for metagenomic binning, comparative biology and taxonomic classification.</title>
        <authorList>
            <person name="Goeker M."/>
        </authorList>
    </citation>
    <scope>NUCLEOTIDE SEQUENCE [LARGE SCALE GENOMIC DNA]</scope>
    <source>
        <strain evidence="2 3">DSM 103870</strain>
    </source>
</reference>
<dbReference type="PANTHER" id="PTHR33608">
    <property type="entry name" value="BLL2464 PROTEIN"/>
    <property type="match status" value="1"/>
</dbReference>
<dbReference type="EMBL" id="JAASQI010000003">
    <property type="protein sequence ID" value="NIJ57708.1"/>
    <property type="molecule type" value="Genomic_DNA"/>
</dbReference>
<accession>A0ABX0UXN2</accession>
<evidence type="ECO:0000313" key="2">
    <source>
        <dbReference type="EMBL" id="NIJ57708.1"/>
    </source>
</evidence>
<name>A0ABX0UXN2_9HYPH</name>
<comment type="caution">
    <text evidence="2">The sequence shown here is derived from an EMBL/GenBank/DDBJ whole genome shotgun (WGS) entry which is preliminary data.</text>
</comment>
<dbReference type="InterPro" id="IPR002881">
    <property type="entry name" value="DUF58"/>
</dbReference>
<dbReference type="Pfam" id="PF01882">
    <property type="entry name" value="DUF58"/>
    <property type="match status" value="1"/>
</dbReference>